<name>A0ABN2T617_9ACTN</name>
<protein>
    <recommendedName>
        <fullName evidence="2">M23ase beta-sheet core domain-containing protein</fullName>
    </recommendedName>
</protein>
<sequence>MGDVTVHRRQDPRGEKGRALPTLVPMKISRRRYRPPISRLCRPIPLSSPPVHASAPAVPPSTTAALVPTALSAVAVLLLALIWGPSALADGGAWRWPLEGEPEVVRPFQPPAERWLPGHRGVDLAAKEGEAVVAAGAGRVAFAGPVGGTGVVSVAHGDLRTTYLPVEAEVERGAPVAAGDTIGAVAAAPRHCGRRDCLHWGLLRERAYTDPLALLGVGEVRLLPLLGTGRASRAGVGLVVGAGETLDGDVGVDLRAAQ</sequence>
<keyword evidence="4" id="KW-1185">Reference proteome</keyword>
<dbReference type="CDD" id="cd12797">
    <property type="entry name" value="M23_peptidase"/>
    <property type="match status" value="1"/>
</dbReference>
<organism evidence="3 4">
    <name type="scientific">Nocardiopsis rhodophaea</name>
    <dbReference type="NCBI Taxonomy" id="280238"/>
    <lineage>
        <taxon>Bacteria</taxon>
        <taxon>Bacillati</taxon>
        <taxon>Actinomycetota</taxon>
        <taxon>Actinomycetes</taxon>
        <taxon>Streptosporangiales</taxon>
        <taxon>Nocardiopsidaceae</taxon>
        <taxon>Nocardiopsis</taxon>
    </lineage>
</organism>
<evidence type="ECO:0000259" key="2">
    <source>
        <dbReference type="Pfam" id="PF01551"/>
    </source>
</evidence>
<feature type="domain" description="M23ase beta-sheet core" evidence="2">
    <location>
        <begin position="118"/>
        <end position="211"/>
    </location>
</feature>
<dbReference type="EMBL" id="BAAAPC010000011">
    <property type="protein sequence ID" value="GAA1999592.1"/>
    <property type="molecule type" value="Genomic_DNA"/>
</dbReference>
<dbReference type="Gene3D" id="2.70.70.10">
    <property type="entry name" value="Glucose Permease (Domain IIA)"/>
    <property type="match status" value="1"/>
</dbReference>
<dbReference type="PANTHER" id="PTHR21666:SF289">
    <property type="entry name" value="L-ALA--D-GLU ENDOPEPTIDASE"/>
    <property type="match status" value="1"/>
</dbReference>
<dbReference type="InterPro" id="IPR050570">
    <property type="entry name" value="Cell_wall_metabolism_enzyme"/>
</dbReference>
<dbReference type="Pfam" id="PF01551">
    <property type="entry name" value="Peptidase_M23"/>
    <property type="match status" value="1"/>
</dbReference>
<dbReference type="InterPro" id="IPR011055">
    <property type="entry name" value="Dup_hybrid_motif"/>
</dbReference>
<gene>
    <name evidence="3" type="ORF">GCM10009799_28540</name>
</gene>
<accession>A0ABN2T617</accession>
<dbReference type="SUPFAM" id="SSF51261">
    <property type="entry name" value="Duplicated hybrid motif"/>
    <property type="match status" value="1"/>
</dbReference>
<evidence type="ECO:0000313" key="4">
    <source>
        <dbReference type="Proteomes" id="UP001501585"/>
    </source>
</evidence>
<keyword evidence="1" id="KW-0732">Signal</keyword>
<dbReference type="Proteomes" id="UP001501585">
    <property type="component" value="Unassembled WGS sequence"/>
</dbReference>
<dbReference type="PANTHER" id="PTHR21666">
    <property type="entry name" value="PEPTIDASE-RELATED"/>
    <property type="match status" value="1"/>
</dbReference>
<evidence type="ECO:0000313" key="3">
    <source>
        <dbReference type="EMBL" id="GAA1999592.1"/>
    </source>
</evidence>
<evidence type="ECO:0000256" key="1">
    <source>
        <dbReference type="ARBA" id="ARBA00022729"/>
    </source>
</evidence>
<comment type="caution">
    <text evidence="3">The sequence shown here is derived from an EMBL/GenBank/DDBJ whole genome shotgun (WGS) entry which is preliminary data.</text>
</comment>
<proteinExistence type="predicted"/>
<dbReference type="InterPro" id="IPR016047">
    <property type="entry name" value="M23ase_b-sheet_dom"/>
</dbReference>
<reference evidence="3 4" key="1">
    <citation type="journal article" date="2019" name="Int. J. Syst. Evol. Microbiol.">
        <title>The Global Catalogue of Microorganisms (GCM) 10K type strain sequencing project: providing services to taxonomists for standard genome sequencing and annotation.</title>
        <authorList>
            <consortium name="The Broad Institute Genomics Platform"/>
            <consortium name="The Broad Institute Genome Sequencing Center for Infectious Disease"/>
            <person name="Wu L."/>
            <person name="Ma J."/>
        </authorList>
    </citation>
    <scope>NUCLEOTIDE SEQUENCE [LARGE SCALE GENOMIC DNA]</scope>
    <source>
        <strain evidence="3 4">JCM 15313</strain>
    </source>
</reference>